<gene>
    <name evidence="2" type="ORF">GCM10010389_45740</name>
</gene>
<comment type="caution">
    <text evidence="2">The sequence shown here is derived from an EMBL/GenBank/DDBJ whole genome shotgun (WGS) entry which is preliminary data.</text>
</comment>
<dbReference type="AlphaFoldDB" id="A0A918VHB0"/>
<evidence type="ECO:0000256" key="1">
    <source>
        <dbReference type="SAM" id="MobiDB-lite"/>
    </source>
</evidence>
<name>A0A918VHB0_9ACTN</name>
<accession>A0A918VHB0</accession>
<evidence type="ECO:0000313" key="3">
    <source>
        <dbReference type="Proteomes" id="UP000623010"/>
    </source>
</evidence>
<evidence type="ECO:0000313" key="2">
    <source>
        <dbReference type="EMBL" id="GHA01256.1"/>
    </source>
</evidence>
<keyword evidence="3" id="KW-1185">Reference proteome</keyword>
<dbReference type="EMBL" id="BMWH01000020">
    <property type="protein sequence ID" value="GHA01256.1"/>
    <property type="molecule type" value="Genomic_DNA"/>
</dbReference>
<sequence length="85" mass="9517">MAARAADRRRRGRPVMAIGYAHTLFCDRLGCRAKVTIEATRNAAHARRLARMRHGWRSDDTGDWCPTDKTARATAHATQTRGPSQ</sequence>
<reference evidence="2" key="1">
    <citation type="journal article" date="2014" name="Int. J. Syst. Evol. Microbiol.">
        <title>Complete genome sequence of Corynebacterium casei LMG S-19264T (=DSM 44701T), isolated from a smear-ripened cheese.</title>
        <authorList>
            <consortium name="US DOE Joint Genome Institute (JGI-PGF)"/>
            <person name="Walter F."/>
            <person name="Albersmeier A."/>
            <person name="Kalinowski J."/>
            <person name="Ruckert C."/>
        </authorList>
    </citation>
    <scope>NUCLEOTIDE SEQUENCE</scope>
    <source>
        <strain evidence="2">JCM 5016</strain>
    </source>
</reference>
<feature type="region of interest" description="Disordered" evidence="1">
    <location>
        <begin position="60"/>
        <end position="85"/>
    </location>
</feature>
<dbReference type="Proteomes" id="UP000623010">
    <property type="component" value="Unassembled WGS sequence"/>
</dbReference>
<proteinExistence type="predicted"/>
<protein>
    <submittedName>
        <fullName evidence="2">Uncharacterized protein</fullName>
    </submittedName>
</protein>
<reference evidence="2" key="2">
    <citation type="submission" date="2020-09" db="EMBL/GenBank/DDBJ databases">
        <authorList>
            <person name="Sun Q."/>
            <person name="Ohkuma M."/>
        </authorList>
    </citation>
    <scope>NUCLEOTIDE SEQUENCE</scope>
    <source>
        <strain evidence="2">JCM 5016</strain>
    </source>
</reference>
<organism evidence="2 3">
    <name type="scientific">Streptomyces echinoruber</name>
    <dbReference type="NCBI Taxonomy" id="68898"/>
    <lineage>
        <taxon>Bacteria</taxon>
        <taxon>Bacillati</taxon>
        <taxon>Actinomycetota</taxon>
        <taxon>Actinomycetes</taxon>
        <taxon>Kitasatosporales</taxon>
        <taxon>Streptomycetaceae</taxon>
        <taxon>Streptomyces</taxon>
    </lineage>
</organism>
<feature type="compositionally biased region" description="Low complexity" evidence="1">
    <location>
        <begin position="72"/>
        <end position="85"/>
    </location>
</feature>